<evidence type="ECO:0000313" key="1">
    <source>
        <dbReference type="EMBL" id="MBL7256856.1"/>
    </source>
</evidence>
<dbReference type="PANTHER" id="PTHR30570">
    <property type="entry name" value="PERIPLASMIC PHOSPHATE BINDING COMPONENT OF PHOSPHATE ABC TRANSPORTER"/>
    <property type="match status" value="1"/>
</dbReference>
<dbReference type="PANTHER" id="PTHR30570:SF1">
    <property type="entry name" value="PHOSPHATE-BINDING PROTEIN PSTS"/>
    <property type="match status" value="1"/>
</dbReference>
<gene>
    <name evidence="1" type="ORF">JKJ07_21385</name>
</gene>
<reference evidence="1 2" key="1">
    <citation type="submission" date="2021-01" db="EMBL/GenBank/DDBJ databases">
        <title>Actinoplanes sp. nov. LDG1-01 isolated from lichen.</title>
        <authorList>
            <person name="Saeng-In P."/>
            <person name="Phongsopitanun W."/>
            <person name="Kanchanasin P."/>
            <person name="Yuki M."/>
            <person name="Kudo T."/>
            <person name="Ohkuma M."/>
            <person name="Tanasupawat S."/>
        </authorList>
    </citation>
    <scope>NUCLEOTIDE SEQUENCE [LARGE SCALE GENOMIC DNA]</scope>
    <source>
        <strain evidence="1 2">LDG1-01</strain>
    </source>
</reference>
<keyword evidence="2" id="KW-1185">Reference proteome</keyword>
<protein>
    <recommendedName>
        <fullName evidence="3">PBP domain-containing protein</fullName>
    </recommendedName>
</protein>
<dbReference type="EMBL" id="JAENHO010000006">
    <property type="protein sequence ID" value="MBL7256856.1"/>
    <property type="molecule type" value="Genomic_DNA"/>
</dbReference>
<evidence type="ECO:0000313" key="2">
    <source>
        <dbReference type="Proteomes" id="UP000598996"/>
    </source>
</evidence>
<dbReference type="InterPro" id="IPR050811">
    <property type="entry name" value="Phosphate_ABC_transporter"/>
</dbReference>
<name>A0ABS1VQ46_9ACTN</name>
<evidence type="ECO:0008006" key="3">
    <source>
        <dbReference type="Google" id="ProtNLM"/>
    </source>
</evidence>
<proteinExistence type="predicted"/>
<dbReference type="SUPFAM" id="SSF53850">
    <property type="entry name" value="Periplasmic binding protein-like II"/>
    <property type="match status" value="1"/>
</dbReference>
<organism evidence="1 2">
    <name type="scientific">Paractinoplanes lichenicola</name>
    <dbReference type="NCBI Taxonomy" id="2802976"/>
    <lineage>
        <taxon>Bacteria</taxon>
        <taxon>Bacillati</taxon>
        <taxon>Actinomycetota</taxon>
        <taxon>Actinomycetes</taxon>
        <taxon>Micromonosporales</taxon>
        <taxon>Micromonosporaceae</taxon>
        <taxon>Paractinoplanes</taxon>
    </lineage>
</organism>
<dbReference type="Gene3D" id="3.40.190.10">
    <property type="entry name" value="Periplasmic binding protein-like II"/>
    <property type="match status" value="2"/>
</dbReference>
<comment type="caution">
    <text evidence="1">The sequence shown here is derived from an EMBL/GenBank/DDBJ whole genome shotgun (WGS) entry which is preliminary data.</text>
</comment>
<sequence>MRAVAETPGALGYSELGAATDREGLALVRIDGHQATVVDADHGTYPFWETELGYTNGDPDAHSLAASFLRYLTNQVGADIIRAHGDRPCAELANPQLCHPNPMPLAD</sequence>
<dbReference type="Proteomes" id="UP000598996">
    <property type="component" value="Unassembled WGS sequence"/>
</dbReference>
<dbReference type="RefSeq" id="WP_202993434.1">
    <property type="nucleotide sequence ID" value="NZ_JAENHO010000006.1"/>
</dbReference>
<accession>A0ABS1VQ46</accession>